<accession>A0A2L1GLJ3</accession>
<dbReference type="InterPro" id="IPR050407">
    <property type="entry name" value="Geranylgeranyl_reductase"/>
</dbReference>
<protein>
    <recommendedName>
        <fullName evidence="1">FAD-binding domain-containing protein</fullName>
    </recommendedName>
</protein>
<name>A0A2L1GLJ3_9BACT</name>
<dbReference type="Pfam" id="PF01494">
    <property type="entry name" value="FAD_binding_3"/>
    <property type="match status" value="1"/>
</dbReference>
<gene>
    <name evidence="2" type="ORF">CAY53_02785</name>
</gene>
<dbReference type="InterPro" id="IPR002938">
    <property type="entry name" value="FAD-bd"/>
</dbReference>
<dbReference type="PANTHER" id="PTHR42685">
    <property type="entry name" value="GERANYLGERANYL DIPHOSPHATE REDUCTASE"/>
    <property type="match status" value="1"/>
</dbReference>
<dbReference type="Gene3D" id="3.50.50.60">
    <property type="entry name" value="FAD/NAD(P)-binding domain"/>
    <property type="match status" value="1"/>
</dbReference>
<feature type="domain" description="FAD-binding" evidence="1">
    <location>
        <begin position="16"/>
        <end position="170"/>
    </location>
</feature>
<evidence type="ECO:0000313" key="3">
    <source>
        <dbReference type="Proteomes" id="UP000239867"/>
    </source>
</evidence>
<dbReference type="KEGG" id="deo:CAY53_02785"/>
<reference evidence="2" key="2">
    <citation type="journal article" date="2018" name="MBio">
        <title>Insights into the evolution of host association through the isolation and characterization of a novel human periodontal pathobiont, Desulfobulbus oralis.</title>
        <authorList>
            <person name="Cross K.L."/>
            <person name="Chirania P."/>
            <person name="Xiong W."/>
            <person name="Beall C.J."/>
            <person name="Elkins J.G."/>
            <person name="Giannone R.J."/>
            <person name="Griffen A.L."/>
            <person name="Guss A.M."/>
            <person name="Hettich R.L."/>
            <person name="Joshi S.S."/>
            <person name="Mokrzan E.M."/>
            <person name="Martin R.K."/>
            <person name="Zhulin I.B."/>
            <person name="Leys E.J."/>
            <person name="Podar M."/>
        </authorList>
    </citation>
    <scope>NUCLEOTIDE SEQUENCE [LARGE SCALE GENOMIC DNA]</scope>
    <source>
        <strain evidence="2">ORNL</strain>
    </source>
</reference>
<dbReference type="RefSeq" id="WP_104935832.1">
    <property type="nucleotide sequence ID" value="NZ_CP021255.1"/>
</dbReference>
<dbReference type="PANTHER" id="PTHR42685:SF22">
    <property type="entry name" value="CONDITIONED MEDIUM FACTOR RECEPTOR 1"/>
    <property type="match status" value="1"/>
</dbReference>
<dbReference type="GO" id="GO:0071949">
    <property type="term" value="F:FAD binding"/>
    <property type="evidence" value="ECO:0007669"/>
    <property type="project" value="InterPro"/>
</dbReference>
<evidence type="ECO:0000313" key="2">
    <source>
        <dbReference type="EMBL" id="AVD70533.1"/>
    </source>
</evidence>
<dbReference type="InterPro" id="IPR036188">
    <property type="entry name" value="FAD/NAD-bd_sf"/>
</dbReference>
<dbReference type="Proteomes" id="UP000239867">
    <property type="component" value="Chromosome"/>
</dbReference>
<proteinExistence type="predicted"/>
<dbReference type="OrthoDB" id="9799983at2"/>
<keyword evidence="3" id="KW-1185">Reference proteome</keyword>
<organism evidence="2 3">
    <name type="scientific">Desulfobulbus oralis</name>
    <dbReference type="NCBI Taxonomy" id="1986146"/>
    <lineage>
        <taxon>Bacteria</taxon>
        <taxon>Pseudomonadati</taxon>
        <taxon>Thermodesulfobacteriota</taxon>
        <taxon>Desulfobulbia</taxon>
        <taxon>Desulfobulbales</taxon>
        <taxon>Desulfobulbaceae</taxon>
        <taxon>Desulfobulbus</taxon>
    </lineage>
</organism>
<sequence length="373" mass="39915">MSRFSGDFAAPLPKRADVVIVGGGPGGLTCAERLAQKGVGVLLLERKSAFGHKVCAGGVTSQGLLPRVPTELLERVFSEQHLISPRQRIVVRDPKAAPIVATLSRRRLGQWMARQAAEAGAQLRGGAQVLAVEPGRVTVRAAGGVQVIGCEHVVGADGARSLLRRTLGLPSRLFLGLNARLPLVLPRMEWHLAPRLFGAGYAWIFPHRDTSSVGALADAGRMGAACLRQHLAHWAAGQGLATEGVAWQAGFINAAYCGLCFGRQWLVGDAAGLASPLTGEGIFPAFASGEAVAEMIVSRQSMTPALAALIQGQRRHWRILDWSGRNPLLTGMLAEVLLLLLRLRVLDFHQLEMSALQRRNMSRPRGPAPALHD</sequence>
<evidence type="ECO:0000259" key="1">
    <source>
        <dbReference type="Pfam" id="PF01494"/>
    </source>
</evidence>
<dbReference type="EMBL" id="CP021255">
    <property type="protein sequence ID" value="AVD70533.1"/>
    <property type="molecule type" value="Genomic_DNA"/>
</dbReference>
<dbReference type="PRINTS" id="PR00420">
    <property type="entry name" value="RNGMNOXGNASE"/>
</dbReference>
<dbReference type="AlphaFoldDB" id="A0A2L1GLJ3"/>
<reference evidence="2" key="1">
    <citation type="submission" date="2017-05" db="EMBL/GenBank/DDBJ databases">
        <authorList>
            <person name="Song R."/>
            <person name="Chenine A.L."/>
            <person name="Ruprecht R.M."/>
        </authorList>
    </citation>
    <scope>NUCLEOTIDE SEQUENCE</scope>
    <source>
        <strain evidence="2">ORNL</strain>
    </source>
</reference>
<dbReference type="SUPFAM" id="SSF51905">
    <property type="entry name" value="FAD/NAD(P)-binding domain"/>
    <property type="match status" value="1"/>
</dbReference>